<organism evidence="1 2">
    <name type="scientific">Palleniella muris</name>
    <dbReference type="NCBI Taxonomy" id="3038145"/>
    <lineage>
        <taxon>Bacteria</taxon>
        <taxon>Pseudomonadati</taxon>
        <taxon>Bacteroidota</taxon>
        <taxon>Bacteroidia</taxon>
        <taxon>Bacteroidales</taxon>
        <taxon>Prevotellaceae</taxon>
        <taxon>Palleniella</taxon>
    </lineage>
</organism>
<dbReference type="EMBL" id="SRZC01000013">
    <property type="protein sequence ID" value="TGX81814.1"/>
    <property type="molecule type" value="Genomic_DNA"/>
</dbReference>
<proteinExistence type="predicted"/>
<gene>
    <name evidence="1" type="ORF">E5358_08715</name>
</gene>
<evidence type="ECO:0000313" key="1">
    <source>
        <dbReference type="EMBL" id="TGX81814.1"/>
    </source>
</evidence>
<evidence type="ECO:0000313" key="2">
    <source>
        <dbReference type="Proteomes" id="UP000308886"/>
    </source>
</evidence>
<keyword evidence="2" id="KW-1185">Reference proteome</keyword>
<accession>A0AC61QPL9</accession>
<dbReference type="Proteomes" id="UP000308886">
    <property type="component" value="Unassembled WGS sequence"/>
</dbReference>
<reference evidence="1" key="1">
    <citation type="submission" date="2019-04" db="EMBL/GenBank/DDBJ databases">
        <title>Microbes associate with the intestines of laboratory mice.</title>
        <authorList>
            <person name="Navarre W."/>
            <person name="Wong E."/>
            <person name="Huang K."/>
            <person name="Tropini C."/>
            <person name="Ng K."/>
            <person name="Yu B."/>
        </authorList>
    </citation>
    <scope>NUCLEOTIDE SEQUENCE</scope>
    <source>
        <strain evidence="1">NM73_A23</strain>
    </source>
</reference>
<name>A0AC61QPL9_9BACT</name>
<comment type="caution">
    <text evidence="1">The sequence shown here is derived from an EMBL/GenBank/DDBJ whole genome shotgun (WGS) entry which is preliminary data.</text>
</comment>
<sequence>MKQKYAIIIVAVHLLSLIPTCMNAQRHEILSPEIKSLEVVAEQNWLGLPIISLGRDERINIEFDNLTHDYHRYTYKLEHCEADWTPSKGLFETDFIDGFYNGLTIDDYQESINMATLYTHYRLQLPNEQCRFKLSGNYRLTITDDNSGKDIATCCFMVVEPKFSVGLEMTTATDIDFNNAHQQLTVRISYNNIRIQNPDEQIKTITLQNNRWTSARWLPRPTFRSADGIEWKHCKDLIFAAGNEYRKFEFLDLHRTSMGVDHTDFDGENYHVWLFTDKPRPNYVYDEDANGAFYIRNTDNINNDTESEYFICHFTYDSPRPFKGDVYLNGQWTTDRLLNEYLMEYDPEHKQYHCAVKLKMGYYSYQYLLRQNNGETITLPAEGNYHQTENRYSCLVYFRPTGGRADLLYGFGELTR</sequence>
<protein>
    <submittedName>
        <fullName evidence="1">DUF5103 domain-containing protein</fullName>
    </submittedName>
</protein>